<keyword evidence="3" id="KW-0808">Transferase</keyword>
<dbReference type="AlphaFoldDB" id="A0ABD2J638"/>
<evidence type="ECO:0000256" key="9">
    <source>
        <dbReference type="ARBA" id="ARBA00047885"/>
    </source>
</evidence>
<comment type="catalytic activity">
    <reaction evidence="8">
        <text>N-terminal L-seryl-L-prolyl-L-lysyl-[protein] + 3 S-adenosyl-L-methionine = N-terminal N,N,N-trimethyl-L-seryl-L-prolyl-L-lysyl-[protein] + 3 S-adenosyl-L-homocysteine + 3 H(+)</text>
        <dbReference type="Rhea" id="RHEA:54724"/>
        <dbReference type="Rhea" id="RHEA-COMP:13789"/>
        <dbReference type="Rhea" id="RHEA-COMP:13973"/>
        <dbReference type="ChEBI" id="CHEBI:15378"/>
        <dbReference type="ChEBI" id="CHEBI:57856"/>
        <dbReference type="ChEBI" id="CHEBI:59789"/>
        <dbReference type="ChEBI" id="CHEBI:138061"/>
        <dbReference type="ChEBI" id="CHEBI:138317"/>
        <dbReference type="EC" id="2.1.1.244"/>
    </reaction>
</comment>
<feature type="binding site" evidence="11">
    <location>
        <position position="79"/>
    </location>
    <ligand>
        <name>S-adenosyl-L-methionine</name>
        <dbReference type="ChEBI" id="CHEBI:59789"/>
    </ligand>
</feature>
<evidence type="ECO:0000256" key="10">
    <source>
        <dbReference type="ARBA" id="ARBA00048167"/>
    </source>
</evidence>
<evidence type="ECO:0000256" key="11">
    <source>
        <dbReference type="PIRSR" id="PIRSR016958-1"/>
    </source>
</evidence>
<name>A0ABD2J638_HETSC</name>
<evidence type="ECO:0000256" key="5">
    <source>
        <dbReference type="ARBA" id="ARBA00039112"/>
    </source>
</evidence>
<evidence type="ECO:0000313" key="12">
    <source>
        <dbReference type="EMBL" id="KAL3086115.1"/>
    </source>
</evidence>
<dbReference type="PANTHER" id="PTHR12753">
    <property type="entry name" value="AD-003 - RELATED"/>
    <property type="match status" value="1"/>
</dbReference>
<comment type="similarity">
    <text evidence="1">Belongs to the methyltransferase superfamily. NTM1 family.</text>
</comment>
<proteinExistence type="inferred from homology"/>
<dbReference type="Pfam" id="PF05891">
    <property type="entry name" value="Methyltransf_PK"/>
    <property type="match status" value="1"/>
</dbReference>
<evidence type="ECO:0000256" key="8">
    <source>
        <dbReference type="ARBA" id="ARBA00047306"/>
    </source>
</evidence>
<gene>
    <name evidence="12" type="ORF">niasHS_009685</name>
</gene>
<evidence type="ECO:0000256" key="3">
    <source>
        <dbReference type="ARBA" id="ARBA00022679"/>
    </source>
</evidence>
<evidence type="ECO:0000256" key="1">
    <source>
        <dbReference type="ARBA" id="ARBA00009059"/>
    </source>
</evidence>
<dbReference type="EMBL" id="JBICCN010000214">
    <property type="protein sequence ID" value="KAL3086115.1"/>
    <property type="molecule type" value="Genomic_DNA"/>
</dbReference>
<reference evidence="12 13" key="1">
    <citation type="submission" date="2024-10" db="EMBL/GenBank/DDBJ databases">
        <authorList>
            <person name="Kim D."/>
        </authorList>
    </citation>
    <scope>NUCLEOTIDE SEQUENCE [LARGE SCALE GENOMIC DNA]</scope>
    <source>
        <strain evidence="12">Taebaek</strain>
    </source>
</reference>
<evidence type="ECO:0000313" key="13">
    <source>
        <dbReference type="Proteomes" id="UP001620645"/>
    </source>
</evidence>
<dbReference type="SUPFAM" id="SSF53335">
    <property type="entry name" value="S-adenosyl-L-methionine-dependent methyltransferases"/>
    <property type="match status" value="1"/>
</dbReference>
<comment type="catalytic activity">
    <reaction evidence="10">
        <text>N-terminal L-alanyl-L-prolyl-L-lysyl-[protein] + 3 S-adenosyl-L-methionine = N-terminal N,N,N-trimethyl-L-alanyl-L-prolyl-L-lysyl-[protein] + 3 S-adenosyl-L-homocysteine + 3 H(+)</text>
        <dbReference type="Rhea" id="RHEA:54712"/>
        <dbReference type="Rhea" id="RHEA-COMP:13785"/>
        <dbReference type="Rhea" id="RHEA-COMP:13971"/>
        <dbReference type="ChEBI" id="CHEBI:15378"/>
        <dbReference type="ChEBI" id="CHEBI:57856"/>
        <dbReference type="ChEBI" id="CHEBI:59789"/>
        <dbReference type="ChEBI" id="CHEBI:138057"/>
        <dbReference type="ChEBI" id="CHEBI:138315"/>
        <dbReference type="EC" id="2.1.1.244"/>
    </reaction>
</comment>
<feature type="binding site" evidence="11">
    <location>
        <position position="152"/>
    </location>
    <ligand>
        <name>S-adenosyl-L-methionine</name>
        <dbReference type="ChEBI" id="CHEBI:59789"/>
    </ligand>
</feature>
<dbReference type="EC" id="2.1.1.244" evidence="5"/>
<keyword evidence="13" id="KW-1185">Reference proteome</keyword>
<dbReference type="InterPro" id="IPR029063">
    <property type="entry name" value="SAM-dependent_MTases_sf"/>
</dbReference>
<keyword evidence="4 11" id="KW-0949">S-adenosyl-L-methionine</keyword>
<dbReference type="Gene3D" id="3.40.50.150">
    <property type="entry name" value="Vaccinia Virus protein VP39"/>
    <property type="match status" value="1"/>
</dbReference>
<organism evidence="12 13">
    <name type="scientific">Heterodera schachtii</name>
    <name type="common">Sugarbeet cyst nematode worm</name>
    <name type="synonym">Tylenchus schachtii</name>
    <dbReference type="NCBI Taxonomy" id="97005"/>
    <lineage>
        <taxon>Eukaryota</taxon>
        <taxon>Metazoa</taxon>
        <taxon>Ecdysozoa</taxon>
        <taxon>Nematoda</taxon>
        <taxon>Chromadorea</taxon>
        <taxon>Rhabditida</taxon>
        <taxon>Tylenchina</taxon>
        <taxon>Tylenchomorpha</taxon>
        <taxon>Tylenchoidea</taxon>
        <taxon>Heteroderidae</taxon>
        <taxon>Heteroderinae</taxon>
        <taxon>Heterodera</taxon>
    </lineage>
</organism>
<dbReference type="PIRSF" id="PIRSF016958">
    <property type="entry name" value="DUF858_MeTrfase_lik"/>
    <property type="match status" value="1"/>
</dbReference>
<evidence type="ECO:0000256" key="6">
    <source>
        <dbReference type="ARBA" id="ARBA00039449"/>
    </source>
</evidence>
<dbReference type="CDD" id="cd02440">
    <property type="entry name" value="AdoMet_MTases"/>
    <property type="match status" value="1"/>
</dbReference>
<evidence type="ECO:0000256" key="7">
    <source>
        <dbReference type="ARBA" id="ARBA00043129"/>
    </source>
</evidence>
<feature type="binding site" evidence="11">
    <location>
        <position position="84"/>
    </location>
    <ligand>
        <name>S-adenosyl-L-methionine</name>
        <dbReference type="ChEBI" id="CHEBI:59789"/>
    </ligand>
</feature>
<sequence>MDSPLLATNDHSNGETAATLEEIYRKALEYWNSVGSDLNGMLGGFQQLHRPDINDSINFLCELRKKAFLRHFDRALDCGCGIGRVTKHLLLPAFRSVDMVDFSDHLIAQSHIFVPSSSNPTENNSVGQRFVQSLHTFAPAEKGGDYDMIWIQWVTGQLEDNHLVDFLRRCKESVLRRDGCIVVKDNVAKGTDKEFDEVDNSWARPREMLHKLFERADCRIVLERKQPNIPKALYEVRTFALKSLSNDETNGMNDD</sequence>
<evidence type="ECO:0000256" key="2">
    <source>
        <dbReference type="ARBA" id="ARBA00022603"/>
    </source>
</evidence>
<comment type="catalytic activity">
    <reaction evidence="9">
        <text>N-terminal L-prolyl-L-prolyl-L-lysyl-[protein] + 2 S-adenosyl-L-methionine = N-terminal N,N-dimethyl-L-prolyl-L-prolyl-L-lysyl-[protein] + 2 S-adenosyl-L-homocysteine + 2 H(+)</text>
        <dbReference type="Rhea" id="RHEA:54736"/>
        <dbReference type="Rhea" id="RHEA-COMP:13787"/>
        <dbReference type="Rhea" id="RHEA-COMP:13974"/>
        <dbReference type="ChEBI" id="CHEBI:15378"/>
        <dbReference type="ChEBI" id="CHEBI:57856"/>
        <dbReference type="ChEBI" id="CHEBI:59789"/>
        <dbReference type="ChEBI" id="CHEBI:138059"/>
        <dbReference type="ChEBI" id="CHEBI:138318"/>
        <dbReference type="EC" id="2.1.1.244"/>
    </reaction>
</comment>
<accession>A0ABD2J638</accession>
<dbReference type="Proteomes" id="UP001620645">
    <property type="component" value="Unassembled WGS sequence"/>
</dbReference>
<dbReference type="GO" id="GO:0071885">
    <property type="term" value="F:N-terminal protein N-methyltransferase activity"/>
    <property type="evidence" value="ECO:0007669"/>
    <property type="project" value="UniProtKB-EC"/>
</dbReference>
<protein>
    <recommendedName>
        <fullName evidence="6">Alpha N-terminal protein methyltransferase 1</fullName>
        <ecNumber evidence="5">2.1.1.244</ecNumber>
    </recommendedName>
    <alternativeName>
        <fullName evidence="7">X-Pro-Lys N-terminal protein methyltransferase 1</fullName>
    </alternativeName>
</protein>
<dbReference type="GO" id="GO:0032259">
    <property type="term" value="P:methylation"/>
    <property type="evidence" value="ECO:0007669"/>
    <property type="project" value="UniProtKB-KW"/>
</dbReference>
<comment type="caution">
    <text evidence="12">The sequence shown here is derived from an EMBL/GenBank/DDBJ whole genome shotgun (WGS) entry which is preliminary data.</text>
</comment>
<dbReference type="PANTHER" id="PTHR12753:SF0">
    <property type="entry name" value="ALPHA N-TERMINAL PROTEIN METHYLTRANSFERASE 1"/>
    <property type="match status" value="1"/>
</dbReference>
<evidence type="ECO:0000256" key="4">
    <source>
        <dbReference type="ARBA" id="ARBA00022691"/>
    </source>
</evidence>
<dbReference type="InterPro" id="IPR008576">
    <property type="entry name" value="MeTrfase_NTM1"/>
</dbReference>
<keyword evidence="2" id="KW-0489">Methyltransferase</keyword>